<proteinExistence type="predicted"/>
<reference evidence="1 2" key="1">
    <citation type="journal article" date="2015" name="Genome Announc.">
        <title>Expanding the biotechnology potential of lactobacilli through comparative genomics of 213 strains and associated genera.</title>
        <authorList>
            <person name="Sun Z."/>
            <person name="Harris H.M."/>
            <person name="McCann A."/>
            <person name="Guo C."/>
            <person name="Argimon S."/>
            <person name="Zhang W."/>
            <person name="Yang X."/>
            <person name="Jeffery I.B."/>
            <person name="Cooney J.C."/>
            <person name="Kagawa T.F."/>
            <person name="Liu W."/>
            <person name="Song Y."/>
            <person name="Salvetti E."/>
            <person name="Wrobel A."/>
            <person name="Rasinkangas P."/>
            <person name="Parkhill J."/>
            <person name="Rea M.C."/>
            <person name="O'Sullivan O."/>
            <person name="Ritari J."/>
            <person name="Douillard F.P."/>
            <person name="Paul Ross R."/>
            <person name="Yang R."/>
            <person name="Briner A.E."/>
            <person name="Felis G.E."/>
            <person name="de Vos W.M."/>
            <person name="Barrangou R."/>
            <person name="Klaenhammer T.R."/>
            <person name="Caufield P.W."/>
            <person name="Cui Y."/>
            <person name="Zhang H."/>
            <person name="O'Toole P.W."/>
        </authorList>
    </citation>
    <scope>NUCLEOTIDE SEQUENCE [LARGE SCALE GENOMIC DNA]</scope>
    <source>
        <strain evidence="1 2">DSM 15945</strain>
    </source>
</reference>
<comment type="caution">
    <text evidence="1">The sequence shown here is derived from an EMBL/GenBank/DDBJ whole genome shotgun (WGS) entry which is preliminary data.</text>
</comment>
<dbReference type="EMBL" id="AZFJ01000049">
    <property type="protein sequence ID" value="KRL85833.1"/>
    <property type="molecule type" value="Genomic_DNA"/>
</dbReference>
<name>A0A0R1TX15_9LACO</name>
<evidence type="ECO:0000313" key="2">
    <source>
        <dbReference type="Proteomes" id="UP000051922"/>
    </source>
</evidence>
<dbReference type="Proteomes" id="UP000051922">
    <property type="component" value="Unassembled WGS sequence"/>
</dbReference>
<evidence type="ECO:0000313" key="1">
    <source>
        <dbReference type="EMBL" id="KRL85833.1"/>
    </source>
</evidence>
<dbReference type="STRING" id="1423783.FC50_GL001225"/>
<keyword evidence="2" id="KW-1185">Reference proteome</keyword>
<dbReference type="RefSeq" id="WP_054649041.1">
    <property type="nucleotide sequence ID" value="NZ_AZFJ01000049.1"/>
</dbReference>
<dbReference type="AlphaFoldDB" id="A0A0R1TX15"/>
<sequence length="98" mass="10614">MTSKIYIQPISGENDNSAVGELYMPSSVGEAGVEFTSEMMRDLKESLRNFVGSLADNPIDGWTIEQIELGISFSSDVKAWVINVGGSGTMKIKLKPAK</sequence>
<gene>
    <name evidence="1" type="ORF">FC50_GL001225</name>
</gene>
<accession>A0A0R1TX15</accession>
<organism evidence="1 2">
    <name type="scientific">Lacticaseibacillus pantheris DSM 15945 = JCM 12539 = NBRC 106106</name>
    <dbReference type="NCBI Taxonomy" id="1423783"/>
    <lineage>
        <taxon>Bacteria</taxon>
        <taxon>Bacillati</taxon>
        <taxon>Bacillota</taxon>
        <taxon>Bacilli</taxon>
        <taxon>Lactobacillales</taxon>
        <taxon>Lactobacillaceae</taxon>
        <taxon>Lacticaseibacillus</taxon>
    </lineage>
</organism>
<dbReference type="PATRIC" id="fig|1423783.4.peg.1266"/>
<protein>
    <submittedName>
        <fullName evidence="1">Uncharacterized protein</fullName>
    </submittedName>
</protein>